<evidence type="ECO:0000256" key="9">
    <source>
        <dbReference type="SAM" id="SignalP"/>
    </source>
</evidence>
<feature type="transmembrane region" description="Helical" evidence="8">
    <location>
        <begin position="321"/>
        <end position="340"/>
    </location>
</feature>
<dbReference type="PROSITE" id="PS01219">
    <property type="entry name" value="AMMONIUM_TRANSP"/>
    <property type="match status" value="1"/>
</dbReference>
<evidence type="ECO:0000256" key="5">
    <source>
        <dbReference type="ARBA" id="ARBA00022989"/>
    </source>
</evidence>
<dbReference type="InterPro" id="IPR001905">
    <property type="entry name" value="Ammonium_transpt"/>
</dbReference>
<feature type="transmembrane region" description="Helical" evidence="8">
    <location>
        <begin position="265"/>
        <end position="286"/>
    </location>
</feature>
<dbReference type="GO" id="GO:0097272">
    <property type="term" value="P:ammonium homeostasis"/>
    <property type="evidence" value="ECO:0007669"/>
    <property type="project" value="TreeGrafter"/>
</dbReference>
<dbReference type="AlphaFoldDB" id="A0A4P6I4K1"/>
<keyword evidence="12" id="KW-1185">Reference proteome</keyword>
<dbReference type="Gene3D" id="1.10.3430.10">
    <property type="entry name" value="Ammonium transporter AmtB like domains"/>
    <property type="match status" value="1"/>
</dbReference>
<sequence length="451" mass="47286">MLHRPKTRDVALMALAILTLPALALAQDEAPKPEFLSILNGNTLWTLIAAILVMFMQAGFAMVETGLTRAKNAGNILMKNMFDFSAGSIAFFLVGYALMFGADVGGFVGFSNFGLSEATPTTPDGLWAYTYWFFQCVFAATAVTIVSGAIAERTKFVAYLILSFVVTALIYPVSGHWIWGGGWLSKLEAPMIDFAGSTVVHSVGGWIALAGAMLVGPRLGKYTPDGVSKAILGHNLPLVALGVFILWFGWFGFNPGSTTTATGNIGLIAVTTNLAGCAAALTAMLTTWMRYGKPDVSMSLNGVLAGLVAITAGCANVSPMGAIIIGLCAGILVVMSVEFVDKVLKIDDPVGAISVHGVCGAFGTLMVGFLAHPDFGGVAGLLYGGGLTQLITQVLGVGSVFIWAFGTGYVVFALLKATVGIRVSEEEELKGLDITEHGSEAYSGFQIFITE</sequence>
<name>A0A4P6I4K1_9BACT</name>
<dbReference type="Pfam" id="PF00909">
    <property type="entry name" value="Ammonium_transp"/>
    <property type="match status" value="1"/>
</dbReference>
<feature type="transmembrane region" description="Helical" evidence="8">
    <location>
        <begin position="391"/>
        <end position="415"/>
    </location>
</feature>
<evidence type="ECO:0000256" key="8">
    <source>
        <dbReference type="RuleBase" id="RU362002"/>
    </source>
</evidence>
<protein>
    <recommendedName>
        <fullName evidence="8">Ammonium transporter</fullName>
    </recommendedName>
</protein>
<feature type="transmembrane region" description="Helical" evidence="8">
    <location>
        <begin position="42"/>
        <end position="63"/>
    </location>
</feature>
<dbReference type="GO" id="GO:0005886">
    <property type="term" value="C:plasma membrane"/>
    <property type="evidence" value="ECO:0007669"/>
    <property type="project" value="UniProtKB-SubCell"/>
</dbReference>
<feature type="transmembrane region" description="Helical" evidence="8">
    <location>
        <begin position="129"/>
        <end position="150"/>
    </location>
</feature>
<feature type="domain" description="Ammonium transporter AmtB-like" evidence="10">
    <location>
        <begin position="44"/>
        <end position="442"/>
    </location>
</feature>
<keyword evidence="5 8" id="KW-1133">Transmembrane helix</keyword>
<keyword evidence="3 8" id="KW-0813">Transport</keyword>
<feature type="transmembrane region" description="Helical" evidence="8">
    <location>
        <begin position="352"/>
        <end position="371"/>
    </location>
</feature>
<dbReference type="InterPro" id="IPR018047">
    <property type="entry name" value="Ammonium_transpt_CS"/>
</dbReference>
<dbReference type="PANTHER" id="PTHR11730">
    <property type="entry name" value="AMMONIUM TRANSPORTER"/>
    <property type="match status" value="1"/>
</dbReference>
<evidence type="ECO:0000256" key="4">
    <source>
        <dbReference type="ARBA" id="ARBA00022692"/>
    </source>
</evidence>
<dbReference type="GO" id="GO:0008519">
    <property type="term" value="F:ammonium channel activity"/>
    <property type="evidence" value="ECO:0007669"/>
    <property type="project" value="InterPro"/>
</dbReference>
<dbReference type="FunFam" id="1.10.3430.10:FF:000008">
    <property type="entry name" value="Ammonium transporter"/>
    <property type="match status" value="1"/>
</dbReference>
<comment type="similarity">
    <text evidence="2 8">Belongs to the ammonia transporter channel (TC 1.A.11.2) family.</text>
</comment>
<dbReference type="Proteomes" id="UP000293296">
    <property type="component" value="Chromosome"/>
</dbReference>
<dbReference type="EMBL" id="CP026538">
    <property type="protein sequence ID" value="QAZ68909.1"/>
    <property type="molecule type" value="Genomic_DNA"/>
</dbReference>
<gene>
    <name evidence="11" type="ORF">C3Y92_17385</name>
</gene>
<dbReference type="InterPro" id="IPR024041">
    <property type="entry name" value="NH4_transpt_AmtB-like_dom"/>
</dbReference>
<proteinExistence type="inferred from homology"/>
<dbReference type="RefSeq" id="WP_129354801.1">
    <property type="nucleotide sequence ID" value="NZ_CP026538.1"/>
</dbReference>
<feature type="transmembrane region" description="Helical" evidence="8">
    <location>
        <begin position="84"/>
        <end position="109"/>
    </location>
</feature>
<feature type="transmembrane region" description="Helical" evidence="8">
    <location>
        <begin position="298"/>
        <end position="315"/>
    </location>
</feature>
<dbReference type="PANTHER" id="PTHR11730:SF89">
    <property type="entry name" value="AMMONIUM TRANSPORTER SLL0108-RELATED"/>
    <property type="match status" value="1"/>
</dbReference>
<dbReference type="KEGG" id="dcb:C3Y92_17385"/>
<keyword evidence="7 8" id="KW-0924">Ammonia transport</keyword>
<keyword evidence="4 8" id="KW-0812">Transmembrane</keyword>
<feature type="transmembrane region" description="Helical" evidence="8">
    <location>
        <begin position="231"/>
        <end position="253"/>
    </location>
</feature>
<keyword evidence="6 8" id="KW-0472">Membrane</keyword>
<feature type="chain" id="PRO_5020231392" description="Ammonium transporter" evidence="9">
    <location>
        <begin position="27"/>
        <end position="451"/>
    </location>
</feature>
<reference evidence="11 12" key="1">
    <citation type="submission" date="2018-02" db="EMBL/GenBank/DDBJ databases">
        <title>Genome sequence of Desulfovibrio carbinolicus DSM 3852.</title>
        <authorList>
            <person name="Wilbanks E."/>
            <person name="Skennerton C.T."/>
            <person name="Orphan V.J."/>
        </authorList>
    </citation>
    <scope>NUCLEOTIDE SEQUENCE [LARGE SCALE GENOMIC DNA]</scope>
    <source>
        <strain evidence="11 12">DSM 3852</strain>
    </source>
</reference>
<dbReference type="InterPro" id="IPR029020">
    <property type="entry name" value="Ammonium/urea_transptr"/>
</dbReference>
<evidence type="ECO:0000256" key="7">
    <source>
        <dbReference type="ARBA" id="ARBA00023177"/>
    </source>
</evidence>
<keyword evidence="9" id="KW-0732">Signal</keyword>
<evidence type="ECO:0000259" key="10">
    <source>
        <dbReference type="Pfam" id="PF00909"/>
    </source>
</evidence>
<evidence type="ECO:0000313" key="12">
    <source>
        <dbReference type="Proteomes" id="UP000293296"/>
    </source>
</evidence>
<evidence type="ECO:0000256" key="3">
    <source>
        <dbReference type="ARBA" id="ARBA00022448"/>
    </source>
</evidence>
<accession>A0A4P6I4K1</accession>
<evidence type="ECO:0000313" key="11">
    <source>
        <dbReference type="EMBL" id="QAZ68909.1"/>
    </source>
</evidence>
<comment type="subcellular location">
    <subcellularLocation>
        <location evidence="8">Cell membrane</location>
        <topology evidence="8">Multi-pass membrane protein</topology>
    </subcellularLocation>
    <subcellularLocation>
        <location evidence="1">Membrane</location>
        <topology evidence="1">Multi-pass membrane protein</topology>
    </subcellularLocation>
</comment>
<dbReference type="SUPFAM" id="SSF111352">
    <property type="entry name" value="Ammonium transporter"/>
    <property type="match status" value="1"/>
</dbReference>
<evidence type="ECO:0000256" key="1">
    <source>
        <dbReference type="ARBA" id="ARBA00004141"/>
    </source>
</evidence>
<feature type="transmembrane region" description="Helical" evidence="8">
    <location>
        <begin position="157"/>
        <end position="179"/>
    </location>
</feature>
<dbReference type="OrthoDB" id="9814202at2"/>
<dbReference type="NCBIfam" id="TIGR00836">
    <property type="entry name" value="amt"/>
    <property type="match status" value="1"/>
</dbReference>
<feature type="transmembrane region" description="Helical" evidence="8">
    <location>
        <begin position="199"/>
        <end position="219"/>
    </location>
</feature>
<evidence type="ECO:0000256" key="2">
    <source>
        <dbReference type="ARBA" id="ARBA00005887"/>
    </source>
</evidence>
<feature type="signal peptide" evidence="9">
    <location>
        <begin position="1"/>
        <end position="26"/>
    </location>
</feature>
<organism evidence="11 12">
    <name type="scientific">Solidesulfovibrio carbinolicus</name>
    <dbReference type="NCBI Taxonomy" id="296842"/>
    <lineage>
        <taxon>Bacteria</taxon>
        <taxon>Pseudomonadati</taxon>
        <taxon>Thermodesulfobacteriota</taxon>
        <taxon>Desulfovibrionia</taxon>
        <taxon>Desulfovibrionales</taxon>
        <taxon>Desulfovibrionaceae</taxon>
        <taxon>Solidesulfovibrio</taxon>
    </lineage>
</organism>
<evidence type="ECO:0000256" key="6">
    <source>
        <dbReference type="ARBA" id="ARBA00023136"/>
    </source>
</evidence>